<dbReference type="EMBL" id="PSRQ01000008">
    <property type="protein sequence ID" value="PWU24190.1"/>
    <property type="molecule type" value="Genomic_DNA"/>
</dbReference>
<name>A0A317JR20_9BACT</name>
<protein>
    <submittedName>
        <fullName evidence="1">Uncharacterized protein</fullName>
    </submittedName>
</protein>
<accession>A0A317JR20</accession>
<sequence>MAVELGTLYTLAGEQVLSVPTGLKDDGSHTGFLEIPYGIQVQVMGQTEAAVRQMNKVLVLPWLRCVITLSTIDPTLLGKEFYIGESPFAQLFNKDES</sequence>
<gene>
    <name evidence="1" type="ORF">C5B42_00410</name>
</gene>
<dbReference type="AlphaFoldDB" id="A0A317JR20"/>
<evidence type="ECO:0000313" key="1">
    <source>
        <dbReference type="EMBL" id="PWU24190.1"/>
    </source>
</evidence>
<organism evidence="1 2">
    <name type="scientific">Candidatus Cerribacteria bacterium 'Amazon FNV 2010 28 9'</name>
    <dbReference type="NCBI Taxonomy" id="2081795"/>
    <lineage>
        <taxon>Bacteria</taxon>
        <taxon>Candidatus Cerribacteria</taxon>
    </lineage>
</organism>
<evidence type="ECO:0000313" key="2">
    <source>
        <dbReference type="Proteomes" id="UP000246104"/>
    </source>
</evidence>
<comment type="caution">
    <text evidence="1">The sequence shown here is derived from an EMBL/GenBank/DDBJ whole genome shotgun (WGS) entry which is preliminary data.</text>
</comment>
<proteinExistence type="predicted"/>
<dbReference type="Proteomes" id="UP000246104">
    <property type="component" value="Unassembled WGS sequence"/>
</dbReference>
<reference evidence="1 2" key="1">
    <citation type="submission" date="2018-02" db="EMBL/GenBank/DDBJ databases">
        <title>Genomic Reconstructions from Amazon Rainforest and Pasture Soil Reveal Novel Insights into the Physiology of Candidate Phyla in Tropical Sites.</title>
        <authorList>
            <person name="Kroeger M.E."/>
            <person name="Delmont T."/>
            <person name="Eren A.M."/>
            <person name="Guo J."/>
            <person name="Meyer K.M."/>
            <person name="Khan K."/>
            <person name="Rodrigues J.L.M."/>
            <person name="Bohannan B.J.M."/>
            <person name="Tringe S."/>
            <person name="Borges C.D."/>
            <person name="Tiedje J."/>
            <person name="Tsai S.M."/>
            <person name="Nusslein K."/>
        </authorList>
    </citation>
    <scope>NUCLEOTIDE SEQUENCE [LARGE SCALE GENOMIC DNA]</scope>
    <source>
        <strain evidence="1">Amazon FNV 2010 28 9</strain>
    </source>
</reference>